<keyword evidence="1" id="KW-0472">Membrane</keyword>
<accession>A0A2T0QXK3</accession>
<dbReference type="AlphaFoldDB" id="A0A2T0QXK3"/>
<evidence type="ECO:0000313" key="2">
    <source>
        <dbReference type="EMBL" id="PRY10745.1"/>
    </source>
</evidence>
<keyword evidence="1" id="KW-0812">Transmembrane</keyword>
<comment type="caution">
    <text evidence="2">The sequence shown here is derived from an EMBL/GenBank/DDBJ whole genome shotgun (WGS) entry which is preliminary data.</text>
</comment>
<gene>
    <name evidence="2" type="ORF">CLV37_1159</name>
</gene>
<evidence type="ECO:0000256" key="1">
    <source>
        <dbReference type="SAM" id="Phobius"/>
    </source>
</evidence>
<evidence type="ECO:0000313" key="3">
    <source>
        <dbReference type="Proteomes" id="UP000238083"/>
    </source>
</evidence>
<reference evidence="2 3" key="1">
    <citation type="submission" date="2018-03" db="EMBL/GenBank/DDBJ databases">
        <title>Genomic Encyclopedia of Archaeal and Bacterial Type Strains, Phase II (KMG-II): from individual species to whole genera.</title>
        <authorList>
            <person name="Goeker M."/>
        </authorList>
    </citation>
    <scope>NUCLEOTIDE SEQUENCE [LARGE SCALE GENOMIC DNA]</scope>
    <source>
        <strain evidence="2 3">DSM 19711</strain>
    </source>
</reference>
<dbReference type="Proteomes" id="UP000238083">
    <property type="component" value="Unassembled WGS sequence"/>
</dbReference>
<keyword evidence="3" id="KW-1185">Reference proteome</keyword>
<protein>
    <submittedName>
        <fullName evidence="2">Uncharacterized protein DUF1345</fullName>
    </submittedName>
</protein>
<dbReference type="SUPFAM" id="SSF81324">
    <property type="entry name" value="Voltage-gated potassium channels"/>
    <property type="match status" value="1"/>
</dbReference>
<feature type="transmembrane region" description="Helical" evidence="1">
    <location>
        <begin position="92"/>
        <end position="109"/>
    </location>
</feature>
<dbReference type="EMBL" id="PVZF01000015">
    <property type="protein sequence ID" value="PRY10745.1"/>
    <property type="molecule type" value="Genomic_DNA"/>
</dbReference>
<feature type="transmembrane region" description="Helical" evidence="1">
    <location>
        <begin position="52"/>
        <end position="72"/>
    </location>
</feature>
<proteinExistence type="predicted"/>
<feature type="transmembrane region" description="Helical" evidence="1">
    <location>
        <begin position="21"/>
        <end position="40"/>
    </location>
</feature>
<feature type="transmembrane region" description="Helical" evidence="1">
    <location>
        <begin position="175"/>
        <end position="195"/>
    </location>
</feature>
<name>A0A2T0QXK3_9ACTN</name>
<sequence>MVALVALQLRLPAHLALGSRWALPAVEAALMVALTVANPVRMDRASSWFRRTSLLLVAVASVANGASAVLLVDHLVRGRATRSPGGLLFEGAAVYLTNVVTFALWYWELDRGGPLSRKEGRDTDVDFLFPQMASPDVAPADWEPTFPDYLYLSFTNSTAFSPTDTMPWTRWAKMLMLAQSATALCIAALVIARAVNILP</sequence>
<organism evidence="2 3">
    <name type="scientific">Kineococcus rhizosphaerae</name>
    <dbReference type="NCBI Taxonomy" id="559628"/>
    <lineage>
        <taxon>Bacteria</taxon>
        <taxon>Bacillati</taxon>
        <taxon>Actinomycetota</taxon>
        <taxon>Actinomycetes</taxon>
        <taxon>Kineosporiales</taxon>
        <taxon>Kineosporiaceae</taxon>
        <taxon>Kineococcus</taxon>
    </lineage>
</organism>
<keyword evidence="1" id="KW-1133">Transmembrane helix</keyword>